<name>A0AA36F102_OCTVU</name>
<feature type="coiled-coil region" evidence="1">
    <location>
        <begin position="47"/>
        <end position="95"/>
    </location>
</feature>
<keyword evidence="1" id="KW-0175">Coiled coil</keyword>
<reference evidence="3" key="1">
    <citation type="submission" date="2023-08" db="EMBL/GenBank/DDBJ databases">
        <authorList>
            <person name="Alioto T."/>
            <person name="Alioto T."/>
            <person name="Gomez Garrido J."/>
        </authorList>
    </citation>
    <scope>NUCLEOTIDE SEQUENCE</scope>
</reference>
<organism evidence="3 4">
    <name type="scientific">Octopus vulgaris</name>
    <name type="common">Common octopus</name>
    <dbReference type="NCBI Taxonomy" id="6645"/>
    <lineage>
        <taxon>Eukaryota</taxon>
        <taxon>Metazoa</taxon>
        <taxon>Spiralia</taxon>
        <taxon>Lophotrochozoa</taxon>
        <taxon>Mollusca</taxon>
        <taxon>Cephalopoda</taxon>
        <taxon>Coleoidea</taxon>
        <taxon>Octopodiformes</taxon>
        <taxon>Octopoda</taxon>
        <taxon>Incirrata</taxon>
        <taxon>Octopodidae</taxon>
        <taxon>Octopus</taxon>
    </lineage>
</organism>
<feature type="coiled-coil region" evidence="1">
    <location>
        <begin position="149"/>
        <end position="261"/>
    </location>
</feature>
<protein>
    <submittedName>
        <fullName evidence="3">Uncharacterized protein</fullName>
    </submittedName>
</protein>
<gene>
    <name evidence="3" type="ORF">OCTVUL_1B025657</name>
</gene>
<feature type="region of interest" description="Disordered" evidence="2">
    <location>
        <begin position="1"/>
        <end position="23"/>
    </location>
</feature>
<proteinExistence type="predicted"/>
<keyword evidence="4" id="KW-1185">Reference proteome</keyword>
<dbReference type="Proteomes" id="UP001162480">
    <property type="component" value="Chromosome 3"/>
</dbReference>
<feature type="compositionally biased region" description="Polar residues" evidence="2">
    <location>
        <begin position="8"/>
        <end position="22"/>
    </location>
</feature>
<evidence type="ECO:0000313" key="3">
    <source>
        <dbReference type="EMBL" id="CAI9720559.1"/>
    </source>
</evidence>
<dbReference type="AlphaFoldDB" id="A0AA36F102"/>
<dbReference type="EMBL" id="OX597816">
    <property type="protein sequence ID" value="CAI9720559.1"/>
    <property type="molecule type" value="Genomic_DNA"/>
</dbReference>
<evidence type="ECO:0000256" key="2">
    <source>
        <dbReference type="SAM" id="MobiDB-lite"/>
    </source>
</evidence>
<evidence type="ECO:0000313" key="4">
    <source>
        <dbReference type="Proteomes" id="UP001162480"/>
    </source>
</evidence>
<accession>A0AA36F102</accession>
<evidence type="ECO:0000256" key="1">
    <source>
        <dbReference type="SAM" id="Coils"/>
    </source>
</evidence>
<sequence length="285" mass="33230">MMDPFADNNHSMQISEDTTTSPALGRLELPGVVRELSNIHKGQTWKLRNQKQTSENLKVQLEQAKENYDTNLRVLSELTQQLNQCETQKKLQECTKLEKDISELLKMCQNVQMATIFQTKFVADEKELIKRSQKLMQEHKLKANKLWCNQEDELNLEKQKLLVQSLKEKWKEIEAREDTDAVLSGLAVKQKEEECDALKEATEKKVIESQEIKSQVEELKKELQQLELSISVLHKRNKAQLIRLKKQFNVMKNQNANLKEQESLLNKQIIDMQQGVCVKKENLNM</sequence>